<keyword evidence="5" id="KW-0677">Repeat</keyword>
<dbReference type="SUPFAM" id="SSF57863">
    <property type="entry name" value="ArfGap/RecO-like zinc finger"/>
    <property type="match status" value="1"/>
</dbReference>
<evidence type="ECO:0000256" key="6">
    <source>
        <dbReference type="SAM" id="MobiDB-lite"/>
    </source>
</evidence>
<dbReference type="SUPFAM" id="SSF103657">
    <property type="entry name" value="BAR/IMD domain-like"/>
    <property type="match status" value="1"/>
</dbReference>
<dbReference type="GO" id="GO:0005768">
    <property type="term" value="C:endosome"/>
    <property type="evidence" value="ECO:0007669"/>
    <property type="project" value="TreeGrafter"/>
</dbReference>
<dbReference type="InterPro" id="IPR001849">
    <property type="entry name" value="PH_domain"/>
</dbReference>
<protein>
    <recommendedName>
        <fullName evidence="5">ADP-ribosylation factor GTPase-activating protein</fullName>
    </recommendedName>
</protein>
<dbReference type="Gene3D" id="1.10.220.150">
    <property type="entry name" value="Arf GTPase activating protein"/>
    <property type="match status" value="1"/>
</dbReference>
<keyword evidence="5" id="KW-0343">GTPase activation</keyword>
<feature type="compositionally biased region" description="Basic and acidic residues" evidence="6">
    <location>
        <begin position="513"/>
        <end position="531"/>
    </location>
</feature>
<evidence type="ECO:0000256" key="3">
    <source>
        <dbReference type="ARBA" id="ARBA00022833"/>
    </source>
</evidence>
<name>A0A8H3F610_9LECA</name>
<keyword evidence="2 4" id="KW-0863">Zinc-finger</keyword>
<keyword evidence="1 5" id="KW-0479">Metal-binding</keyword>
<dbReference type="PANTHER" id="PTHR23180:SF160">
    <property type="entry name" value="ADP-RIBOSYLATION FACTOR GTPASE-ACTIVATING PROTEIN EFFECTOR PROTEIN 1"/>
    <property type="match status" value="1"/>
</dbReference>
<dbReference type="SMART" id="SM00233">
    <property type="entry name" value="PH"/>
    <property type="match status" value="1"/>
</dbReference>
<feature type="compositionally biased region" description="Polar residues" evidence="6">
    <location>
        <begin position="566"/>
        <end position="582"/>
    </location>
</feature>
<feature type="domain" description="Arf-GAP" evidence="8">
    <location>
        <begin position="826"/>
        <end position="950"/>
    </location>
</feature>
<dbReference type="FunFam" id="2.30.29.30:FF:000252">
    <property type="entry name" value="ARF GTPase activator (Csx2)"/>
    <property type="match status" value="1"/>
</dbReference>
<dbReference type="InterPro" id="IPR038508">
    <property type="entry name" value="ArfGAP_dom_sf"/>
</dbReference>
<dbReference type="EMBL" id="CAJPDQ010000011">
    <property type="protein sequence ID" value="CAF9916667.1"/>
    <property type="molecule type" value="Genomic_DNA"/>
</dbReference>
<dbReference type="PANTHER" id="PTHR23180">
    <property type="entry name" value="CENTAURIN/ARF"/>
    <property type="match status" value="1"/>
</dbReference>
<keyword evidence="10" id="KW-1185">Reference proteome</keyword>
<dbReference type="GO" id="GO:0006891">
    <property type="term" value="P:intra-Golgi vesicle-mediated transport"/>
    <property type="evidence" value="ECO:0007669"/>
    <property type="project" value="TreeGrafter"/>
</dbReference>
<dbReference type="GO" id="GO:0008270">
    <property type="term" value="F:zinc ion binding"/>
    <property type="evidence" value="ECO:0007669"/>
    <property type="project" value="UniProtKB-KW"/>
</dbReference>
<evidence type="ECO:0000313" key="10">
    <source>
        <dbReference type="Proteomes" id="UP000664169"/>
    </source>
</evidence>
<dbReference type="PROSITE" id="PS50115">
    <property type="entry name" value="ARFGAP"/>
    <property type="match status" value="1"/>
</dbReference>
<gene>
    <name evidence="9" type="ORF">GOMPHAMPRED_001072</name>
</gene>
<evidence type="ECO:0000259" key="8">
    <source>
        <dbReference type="PROSITE" id="PS50115"/>
    </source>
</evidence>
<evidence type="ECO:0000259" key="7">
    <source>
        <dbReference type="PROSITE" id="PS50003"/>
    </source>
</evidence>
<dbReference type="InterPro" id="IPR045258">
    <property type="entry name" value="ACAP1/2/3-like"/>
</dbReference>
<evidence type="ECO:0000256" key="2">
    <source>
        <dbReference type="ARBA" id="ARBA00022771"/>
    </source>
</evidence>
<dbReference type="PROSITE" id="PS50003">
    <property type="entry name" value="PH_DOMAIN"/>
    <property type="match status" value="1"/>
</dbReference>
<dbReference type="InterPro" id="IPR027267">
    <property type="entry name" value="AH/BAR_dom_sf"/>
</dbReference>
<keyword evidence="5" id="KW-0040">ANK repeat</keyword>
<dbReference type="GO" id="GO:0005096">
    <property type="term" value="F:GTPase activator activity"/>
    <property type="evidence" value="ECO:0007669"/>
    <property type="project" value="UniProtKB-KW"/>
</dbReference>
<dbReference type="Gene3D" id="2.30.29.30">
    <property type="entry name" value="Pleckstrin-homology domain (PH domain)/Phosphotyrosine-binding domain (PTB)"/>
    <property type="match status" value="1"/>
</dbReference>
<dbReference type="Pfam" id="PF01412">
    <property type="entry name" value="ArfGap"/>
    <property type="match status" value="1"/>
</dbReference>
<dbReference type="FunFam" id="1.20.1270.60:FF:000051">
    <property type="entry name" value="ARF GTPase activator (Csx2)"/>
    <property type="match status" value="1"/>
</dbReference>
<evidence type="ECO:0000256" key="4">
    <source>
        <dbReference type="PROSITE-ProRule" id="PRU00288"/>
    </source>
</evidence>
<dbReference type="Pfam" id="PF16746">
    <property type="entry name" value="BAR_3"/>
    <property type="match status" value="1"/>
</dbReference>
<dbReference type="InterPro" id="IPR004148">
    <property type="entry name" value="BAR_dom"/>
</dbReference>
<dbReference type="InterPro" id="IPR011993">
    <property type="entry name" value="PH-like_dom_sf"/>
</dbReference>
<dbReference type="Proteomes" id="UP000664169">
    <property type="component" value="Unassembled WGS sequence"/>
</dbReference>
<dbReference type="SMART" id="SM00105">
    <property type="entry name" value="ArfGap"/>
    <property type="match status" value="1"/>
</dbReference>
<dbReference type="CDD" id="cd08204">
    <property type="entry name" value="ArfGap"/>
    <property type="match status" value="1"/>
</dbReference>
<accession>A0A8H3F610</accession>
<keyword evidence="3 5" id="KW-0862">Zinc</keyword>
<evidence type="ECO:0000256" key="5">
    <source>
        <dbReference type="RuleBase" id="RU369028"/>
    </source>
</evidence>
<dbReference type="SUPFAM" id="SSF50729">
    <property type="entry name" value="PH domain-like"/>
    <property type="match status" value="1"/>
</dbReference>
<feature type="region of interest" description="Disordered" evidence="6">
    <location>
        <begin position="513"/>
        <end position="582"/>
    </location>
</feature>
<keyword evidence="5" id="KW-0963">Cytoplasm</keyword>
<dbReference type="InterPro" id="IPR001164">
    <property type="entry name" value="ArfGAP_dom"/>
</dbReference>
<dbReference type="Gene3D" id="1.20.1270.60">
    <property type="entry name" value="Arfaptin homology (AH) domain/BAR domain"/>
    <property type="match status" value="1"/>
</dbReference>
<evidence type="ECO:0000313" key="9">
    <source>
        <dbReference type="EMBL" id="CAF9916667.1"/>
    </source>
</evidence>
<dbReference type="FunFam" id="1.10.220.150:FF:000017">
    <property type="entry name" value="ARF GTPase activator (Csx2), putative"/>
    <property type="match status" value="1"/>
</dbReference>
<dbReference type="InterPro" id="IPR037278">
    <property type="entry name" value="ARFGAP/RecO"/>
</dbReference>
<dbReference type="CDD" id="cd07608">
    <property type="entry name" value="BAR_ArfGAP_fungi"/>
    <property type="match status" value="1"/>
</dbReference>
<comment type="function">
    <text evidence="5">GTPase-activating protein for the ADP ribosylation factor family.</text>
</comment>
<dbReference type="AlphaFoldDB" id="A0A8H3F610"/>
<proteinExistence type="predicted"/>
<evidence type="ECO:0000256" key="1">
    <source>
        <dbReference type="ARBA" id="ARBA00022723"/>
    </source>
</evidence>
<comment type="subcellular location">
    <subcellularLocation>
        <location evidence="5">Cytoplasm</location>
    </subcellularLocation>
</comment>
<feature type="domain" description="PH" evidence="7">
    <location>
        <begin position="641"/>
        <end position="747"/>
    </location>
</feature>
<reference evidence="9" key="1">
    <citation type="submission" date="2021-03" db="EMBL/GenBank/DDBJ databases">
        <authorList>
            <person name="Tagirdzhanova G."/>
        </authorList>
    </citation>
    <scope>NUCLEOTIDE SEQUENCE</scope>
</reference>
<comment type="caution">
    <text evidence="9">The sequence shown here is derived from an EMBL/GenBank/DDBJ whole genome shotgun (WGS) entry which is preliminary data.</text>
</comment>
<dbReference type="OrthoDB" id="10266696at2759"/>
<feature type="compositionally biased region" description="Low complexity" evidence="6">
    <location>
        <begin position="544"/>
        <end position="559"/>
    </location>
</feature>
<dbReference type="Pfam" id="PF00169">
    <property type="entry name" value="PH"/>
    <property type="match status" value="1"/>
</dbReference>
<sequence length="1116" mass="123373">MGNIGSRPDDGSAIYLKDQNRFTITSLTVNNSKRKNILSIVPNAFPAKQLVARRENGDDAPIEYIQDPEPPSAVGGPSFLLRLNNDEELTLNFSIIIRQVAPTSGASTAAGQDTTINGLTFIFASNNKELDTLVTREFHSDPNLHKNSNVELVGSEFSTDGSPSVQLEFSWKWRPPKPTEDRGGGWRNSCTFVEYDQRAHRLNTLATFAFWVHNVRSGVMPSPQYDKLVPRIRVASSQSVQTIISEAEALSDRELPSPTPGDEFLQMSPPTSGHAIIDVSCARPGEDLSAVEDGPLFRATMKALELKTGSMRARMKKVLKKAEAAQIAQNQCNEAMTEFMGALKEASISNANAVQLALEHYFDKIAKQILVYEGQVAVDLHKLIIEPLTRLYTVDIKQAENKKRDFDDESKEYYNYVGRYLGQRQDSLKEKKRAESDSKYQAKRKTFELKRFDYSSFMQDLHGGRKEQEVLSHLTKFAHSQTKSYLATSRKIEEMLPQLEALVREVSDTDKEYKIQRTEREEKRRNLEKNAKATTDADPTSLQSISAASGTTMASSSLTENELSRTDSTNRSTLHHSASAASQNSVIGSVVSNTLTPSTSIRSSGGSPVGSPGSERFKGIRDLEDKAPLLASAIPEQPAGPQRKEGLLWALSRPNSHVDPRALNKINWHKFWIVLDQGKLSEYSNWKERLDLHMDPIDLRLASVREARNSDRRFCFEVITPNFKRVYQATSEEDMTNWINAINNALQSAFEGRGQQQPSFDSTVSTSSSLTRDIGSVLTGKPSSYGRESVMAHPRGNDPNVHRRITVGSRPSYIRTDSGSYAENPTKLLQEIRERDQGNLWCADCSSNIKTEWVSINLGIILCIECSGIHRSLGTHISKVRSLTLDTTAFTADIVEIIMLIGNRLSNQIWEARLDQALKPPPTASRDQRLKFITEKYVDRLFVAPISATLSPYGTADETLIASVKKNDIQQVLYALALKANPNATDKSRNTHVVFLALAAADPAVPSSSVTPVTSLRSASSPTTKPRIPAFPIAELLLQNGSEMPPKPPAFPLSTNAQTFIEQKSARVLGNETISNLPSIGGRFGSSNAPTNGTLSDILQKRTSAGARFASNKLGL</sequence>
<organism evidence="9 10">
    <name type="scientific">Gomphillus americanus</name>
    <dbReference type="NCBI Taxonomy" id="1940652"/>
    <lineage>
        <taxon>Eukaryota</taxon>
        <taxon>Fungi</taxon>
        <taxon>Dikarya</taxon>
        <taxon>Ascomycota</taxon>
        <taxon>Pezizomycotina</taxon>
        <taxon>Lecanoromycetes</taxon>
        <taxon>OSLEUM clade</taxon>
        <taxon>Ostropomycetidae</taxon>
        <taxon>Ostropales</taxon>
        <taxon>Graphidaceae</taxon>
        <taxon>Gomphilloideae</taxon>
        <taxon>Gomphillus</taxon>
    </lineage>
</organism>
<dbReference type="GO" id="GO:0005802">
    <property type="term" value="C:trans-Golgi network"/>
    <property type="evidence" value="ECO:0007669"/>
    <property type="project" value="TreeGrafter"/>
</dbReference>